<evidence type="ECO:0000256" key="1">
    <source>
        <dbReference type="ARBA" id="ARBA00009437"/>
    </source>
</evidence>
<dbReference type="Proteomes" id="UP000596337">
    <property type="component" value="Chromosome 2"/>
</dbReference>
<dbReference type="Gene3D" id="3.40.190.10">
    <property type="entry name" value="Periplasmic binding protein-like II"/>
    <property type="match status" value="2"/>
</dbReference>
<dbReference type="GO" id="GO:0003700">
    <property type="term" value="F:DNA-binding transcription factor activity"/>
    <property type="evidence" value="ECO:0007669"/>
    <property type="project" value="InterPro"/>
</dbReference>
<protein>
    <submittedName>
        <fullName evidence="6">LysR family transcriptional regulator</fullName>
    </submittedName>
</protein>
<keyword evidence="3" id="KW-0238">DNA-binding</keyword>
<evidence type="ECO:0000256" key="2">
    <source>
        <dbReference type="ARBA" id="ARBA00023015"/>
    </source>
</evidence>
<evidence type="ECO:0000313" key="6">
    <source>
        <dbReference type="EMBL" id="QRG85441.1"/>
    </source>
</evidence>
<dbReference type="Pfam" id="PF00126">
    <property type="entry name" value="HTH_1"/>
    <property type="match status" value="1"/>
</dbReference>
<evidence type="ECO:0000256" key="3">
    <source>
        <dbReference type="ARBA" id="ARBA00023125"/>
    </source>
</evidence>
<gene>
    <name evidence="6" type="ORF">JOS67_17490</name>
</gene>
<dbReference type="InterPro" id="IPR005119">
    <property type="entry name" value="LysR_subst-bd"/>
</dbReference>
<dbReference type="SUPFAM" id="SSF46785">
    <property type="entry name" value="Winged helix' DNA-binding domain"/>
    <property type="match status" value="1"/>
</dbReference>
<name>A0AA92M2D1_9VIBR</name>
<reference evidence="6 7" key="1">
    <citation type="submission" date="2021-01" db="EMBL/GenBank/DDBJ databases">
        <title>Characterization of a novel blaVMB-2- harboring plasmid in Vibrio diabolicus.</title>
        <authorList>
            <person name="Liu M."/>
        </authorList>
    </citation>
    <scope>NUCLEOTIDE SEQUENCE [LARGE SCALE GENOMIC DNA]</scope>
    <source>
        <strain evidence="6 7">SLV18</strain>
    </source>
</reference>
<evidence type="ECO:0000259" key="5">
    <source>
        <dbReference type="PROSITE" id="PS50931"/>
    </source>
</evidence>
<proteinExistence type="inferred from homology"/>
<dbReference type="EMBL" id="CP069197">
    <property type="protein sequence ID" value="QRG85441.1"/>
    <property type="molecule type" value="Genomic_DNA"/>
</dbReference>
<comment type="similarity">
    <text evidence="1">Belongs to the LysR transcriptional regulatory family.</text>
</comment>
<dbReference type="Pfam" id="PF03466">
    <property type="entry name" value="LysR_substrate"/>
    <property type="match status" value="1"/>
</dbReference>
<organism evidence="6 7">
    <name type="scientific">Vibrio diabolicus</name>
    <dbReference type="NCBI Taxonomy" id="50719"/>
    <lineage>
        <taxon>Bacteria</taxon>
        <taxon>Pseudomonadati</taxon>
        <taxon>Pseudomonadota</taxon>
        <taxon>Gammaproteobacteria</taxon>
        <taxon>Vibrionales</taxon>
        <taxon>Vibrionaceae</taxon>
        <taxon>Vibrio</taxon>
        <taxon>Vibrio diabolicus subgroup</taxon>
    </lineage>
</organism>
<dbReference type="CDD" id="cd05466">
    <property type="entry name" value="PBP2_LTTR_substrate"/>
    <property type="match status" value="1"/>
</dbReference>
<dbReference type="PANTHER" id="PTHR30126">
    <property type="entry name" value="HTH-TYPE TRANSCRIPTIONAL REGULATOR"/>
    <property type="match status" value="1"/>
</dbReference>
<dbReference type="RefSeq" id="WP_203347709.1">
    <property type="nucleotide sequence ID" value="NZ_CANMIY010000004.1"/>
</dbReference>
<accession>A0AA92M2D1</accession>
<evidence type="ECO:0000256" key="4">
    <source>
        <dbReference type="ARBA" id="ARBA00023163"/>
    </source>
</evidence>
<dbReference type="InterPro" id="IPR000847">
    <property type="entry name" value="LysR_HTH_N"/>
</dbReference>
<dbReference type="InterPro" id="IPR036388">
    <property type="entry name" value="WH-like_DNA-bd_sf"/>
</dbReference>
<dbReference type="InterPro" id="IPR036390">
    <property type="entry name" value="WH_DNA-bd_sf"/>
</dbReference>
<dbReference type="PROSITE" id="PS50931">
    <property type="entry name" value="HTH_LYSR"/>
    <property type="match status" value="1"/>
</dbReference>
<dbReference type="Gene3D" id="1.10.10.10">
    <property type="entry name" value="Winged helix-like DNA-binding domain superfamily/Winged helix DNA-binding domain"/>
    <property type="match status" value="1"/>
</dbReference>
<dbReference type="GO" id="GO:0000976">
    <property type="term" value="F:transcription cis-regulatory region binding"/>
    <property type="evidence" value="ECO:0007669"/>
    <property type="project" value="TreeGrafter"/>
</dbReference>
<dbReference type="AlphaFoldDB" id="A0AA92M2D1"/>
<dbReference type="SUPFAM" id="SSF53850">
    <property type="entry name" value="Periplasmic binding protein-like II"/>
    <property type="match status" value="1"/>
</dbReference>
<keyword evidence="4" id="KW-0804">Transcription</keyword>
<feature type="domain" description="HTH lysR-type" evidence="5">
    <location>
        <begin position="2"/>
        <end position="59"/>
    </location>
</feature>
<keyword evidence="2" id="KW-0805">Transcription regulation</keyword>
<dbReference type="PANTHER" id="PTHR30126:SF99">
    <property type="entry name" value="TRANSCRIPTIONAL REGULATOR LYSR FAMILY"/>
    <property type="match status" value="1"/>
</dbReference>
<dbReference type="PRINTS" id="PR00039">
    <property type="entry name" value="HTHLYSR"/>
</dbReference>
<evidence type="ECO:0000313" key="7">
    <source>
        <dbReference type="Proteomes" id="UP000596337"/>
    </source>
</evidence>
<sequence>MLNPVWLHTFKTLIEVGHFTQTAEKLFMTQPGVSQHIKKLEQSCQHALIKRENKSFELTEQGRIVYAYALELEEREKALLEELSFEDAFSGHCKLACSGAMALMLYGPLLEKQKQHPGLSLHLEAAPNHSILNAITEGSIDIGIVTDVPHKGLFHSERIGKEQLCLVLPNQYREKQITPQLLHDCGVIAHPDAKHYMTLFFDQCAEQDLQEIKMSDLPLSGYVNQLSQILLPVSKGLGFTVLPQSAVDNFPQKDTLHIAQLKNTVCEELFLVRKRSRVLPLRYQTIKDVLLDVITNSKQTTE</sequence>